<organism evidence="1 2">
    <name type="scientific">Stylosanthes scabra</name>
    <dbReference type="NCBI Taxonomy" id="79078"/>
    <lineage>
        <taxon>Eukaryota</taxon>
        <taxon>Viridiplantae</taxon>
        <taxon>Streptophyta</taxon>
        <taxon>Embryophyta</taxon>
        <taxon>Tracheophyta</taxon>
        <taxon>Spermatophyta</taxon>
        <taxon>Magnoliopsida</taxon>
        <taxon>eudicotyledons</taxon>
        <taxon>Gunneridae</taxon>
        <taxon>Pentapetalae</taxon>
        <taxon>rosids</taxon>
        <taxon>fabids</taxon>
        <taxon>Fabales</taxon>
        <taxon>Fabaceae</taxon>
        <taxon>Papilionoideae</taxon>
        <taxon>50 kb inversion clade</taxon>
        <taxon>dalbergioids sensu lato</taxon>
        <taxon>Dalbergieae</taxon>
        <taxon>Pterocarpus clade</taxon>
        <taxon>Stylosanthes</taxon>
    </lineage>
</organism>
<reference evidence="1 2" key="1">
    <citation type="journal article" date="2023" name="Plants (Basel)">
        <title>Bridging the Gap: Combining Genomics and Transcriptomics Approaches to Understand Stylosanthes scabra, an Orphan Legume from the Brazilian Caatinga.</title>
        <authorList>
            <person name="Ferreira-Neto J.R.C."/>
            <person name="da Silva M.D."/>
            <person name="Binneck E."/>
            <person name="de Melo N.F."/>
            <person name="da Silva R.H."/>
            <person name="de Melo A.L.T.M."/>
            <person name="Pandolfi V."/>
            <person name="Bustamante F.O."/>
            <person name="Brasileiro-Vidal A.C."/>
            <person name="Benko-Iseppon A.M."/>
        </authorList>
    </citation>
    <scope>NUCLEOTIDE SEQUENCE [LARGE SCALE GENOMIC DNA]</scope>
    <source>
        <tissue evidence="1">Leaves</tissue>
    </source>
</reference>
<accession>A0ABU6VMN6</accession>
<name>A0ABU6VMN6_9FABA</name>
<protein>
    <submittedName>
        <fullName evidence="1">Uncharacterized protein</fullName>
    </submittedName>
</protein>
<dbReference type="EMBL" id="JASCZI010151764">
    <property type="protein sequence ID" value="MED6174359.1"/>
    <property type="molecule type" value="Genomic_DNA"/>
</dbReference>
<comment type="caution">
    <text evidence="1">The sequence shown here is derived from an EMBL/GenBank/DDBJ whole genome shotgun (WGS) entry which is preliminary data.</text>
</comment>
<proteinExistence type="predicted"/>
<sequence length="100" mass="11348">MNLGDVFQFCEFESKGRIIEDNRDKRAGFVEGIQGKVTVVEEFGEILKALTMSKRGITVVGTTELGKKRQSKFECALFVWYIGLKLSNDKVEAMKFYSVL</sequence>
<evidence type="ECO:0000313" key="1">
    <source>
        <dbReference type="EMBL" id="MED6174359.1"/>
    </source>
</evidence>
<dbReference type="Proteomes" id="UP001341840">
    <property type="component" value="Unassembled WGS sequence"/>
</dbReference>
<keyword evidence="2" id="KW-1185">Reference proteome</keyword>
<gene>
    <name evidence="1" type="ORF">PIB30_068296</name>
</gene>
<evidence type="ECO:0000313" key="2">
    <source>
        <dbReference type="Proteomes" id="UP001341840"/>
    </source>
</evidence>